<gene>
    <name evidence="2" type="ORF">VHEMI02587</name>
</gene>
<feature type="compositionally biased region" description="Pro residues" evidence="1">
    <location>
        <begin position="47"/>
        <end position="56"/>
    </location>
</feature>
<name>A0A0A1SQ19_9HYPO</name>
<evidence type="ECO:0000313" key="3">
    <source>
        <dbReference type="Proteomes" id="UP000039046"/>
    </source>
</evidence>
<protein>
    <submittedName>
        <fullName evidence="2">Uncharacterized protein</fullName>
    </submittedName>
</protein>
<proteinExistence type="predicted"/>
<feature type="compositionally biased region" description="Low complexity" evidence="1">
    <location>
        <begin position="33"/>
        <end position="46"/>
    </location>
</feature>
<dbReference type="AlphaFoldDB" id="A0A0A1SQ19"/>
<feature type="region of interest" description="Disordered" evidence="1">
    <location>
        <begin position="1"/>
        <end position="135"/>
    </location>
</feature>
<feature type="compositionally biased region" description="Polar residues" evidence="1">
    <location>
        <begin position="112"/>
        <end position="121"/>
    </location>
</feature>
<dbReference type="EMBL" id="CDHN01000001">
    <property type="protein sequence ID" value="CEJ82528.1"/>
    <property type="molecule type" value="Genomic_DNA"/>
</dbReference>
<keyword evidence="3" id="KW-1185">Reference proteome</keyword>
<dbReference type="OrthoDB" id="3910171at2759"/>
<feature type="region of interest" description="Disordered" evidence="1">
    <location>
        <begin position="347"/>
        <end position="378"/>
    </location>
</feature>
<accession>A0A0A1SQ19</accession>
<evidence type="ECO:0000313" key="2">
    <source>
        <dbReference type="EMBL" id="CEJ82528.1"/>
    </source>
</evidence>
<reference evidence="2 3" key="1">
    <citation type="journal article" date="2015" name="Genome Announc.">
        <title>Draft Genome Sequence and Gene Annotation of the Entomopathogenic Fungus Verticillium hemipterigenum.</title>
        <authorList>
            <person name="Horn F."/>
            <person name="Habel A."/>
            <person name="Scharf D.H."/>
            <person name="Dworschak J."/>
            <person name="Brakhage A.A."/>
            <person name="Guthke R."/>
            <person name="Hertweck C."/>
            <person name="Linde J."/>
        </authorList>
    </citation>
    <scope>NUCLEOTIDE SEQUENCE [LARGE SCALE GENOMIC DNA]</scope>
</reference>
<evidence type="ECO:0000256" key="1">
    <source>
        <dbReference type="SAM" id="MobiDB-lite"/>
    </source>
</evidence>
<feature type="compositionally biased region" description="Low complexity" evidence="1">
    <location>
        <begin position="123"/>
        <end position="135"/>
    </location>
</feature>
<organism evidence="2 3">
    <name type="scientific">[Torrubiella] hemipterigena</name>
    <dbReference type="NCBI Taxonomy" id="1531966"/>
    <lineage>
        <taxon>Eukaryota</taxon>
        <taxon>Fungi</taxon>
        <taxon>Dikarya</taxon>
        <taxon>Ascomycota</taxon>
        <taxon>Pezizomycotina</taxon>
        <taxon>Sordariomycetes</taxon>
        <taxon>Hypocreomycetidae</taxon>
        <taxon>Hypocreales</taxon>
        <taxon>Clavicipitaceae</taxon>
        <taxon>Clavicipitaceae incertae sedis</taxon>
        <taxon>'Torrubiella' clade</taxon>
    </lineage>
</organism>
<feature type="compositionally biased region" description="Low complexity" evidence="1">
    <location>
        <begin position="347"/>
        <end position="365"/>
    </location>
</feature>
<sequence length="378" mass="40790">MEPIDISDKASPPVNGNPPHQKSPSPLPPSPREPLSQLLPVTSSPSPRHPPPPPLPLTLSPAPIDIPKKSPRIHQDRTISTDYRSTTRILRRNASHGSLPVDRLAQKLGKQSLRTSEQTHPLPNRVSSVNVPSSSSPHNNILFVDALPEIDTVTVGATRQSPLPRLRQDDVEMHDVGLLHRLPSPAIRDPPPTSSPYCPSNLASRRGSYIQTQLEAEGLADLSPSPSVYNPRASLPAPPPVTRHTCPILEADEGYCEGEDDFSWLESQAETIGLPNSLRKRGILRYQSSQDAALRSANLVRNQTRMRKRRLKRRESRSYAGSYAGSYAESYADSLIGSLAGSISGSIHGSIHGSNAPNSPVAGASSPPPIPSAMVSPI</sequence>
<dbReference type="HOGENOM" id="CLU_731941_0_0_1"/>
<dbReference type="Proteomes" id="UP000039046">
    <property type="component" value="Unassembled WGS sequence"/>
</dbReference>